<proteinExistence type="inferred from homology"/>
<dbReference type="KEGG" id="trs:Terro_0971"/>
<feature type="region of interest" description="Disordered" evidence="4">
    <location>
        <begin position="331"/>
        <end position="350"/>
    </location>
</feature>
<evidence type="ECO:0000256" key="2">
    <source>
        <dbReference type="ARBA" id="ARBA00008156"/>
    </source>
</evidence>
<dbReference type="RefSeq" id="WP_014784861.1">
    <property type="nucleotide sequence ID" value="NC_018014.1"/>
</dbReference>
<dbReference type="OrthoDB" id="9794322at2"/>
<keyword evidence="5" id="KW-0732">Signal</keyword>
<dbReference type="EC" id="1.1.5.2" evidence="7"/>
<dbReference type="eggNOG" id="COG4993">
    <property type="taxonomic scope" value="Bacteria"/>
</dbReference>
<comment type="cofactor">
    <cofactor evidence="1">
        <name>pyrroloquinoline quinone</name>
        <dbReference type="ChEBI" id="CHEBI:58442"/>
    </cofactor>
</comment>
<evidence type="ECO:0000256" key="1">
    <source>
        <dbReference type="ARBA" id="ARBA00001931"/>
    </source>
</evidence>
<evidence type="ECO:0000256" key="5">
    <source>
        <dbReference type="SAM" id="SignalP"/>
    </source>
</evidence>
<feature type="domain" description="Pyrrolo-quinoline quinone repeat" evidence="6">
    <location>
        <begin position="27"/>
        <end position="436"/>
    </location>
</feature>
<sequence length="649" mass="69064">MASRHPVSIATAAVFLTVATAGAQANWASYGQDQGSSRFSNLTQINAANVSKLERAWTFHTGGDSQNEVTPVVVESVVYLSSPNGYFAVDAVTGEQIWKFAATDTTTRGVTYWPGDKEAAPRIIGAVSGGRIVALDTKTGKPVPEFGDGGYVDIKTKMTSPPAIYKGMLILPTMDKYVRAWDAKTGKMVWSFNLVPQPGEPGHETWENDAWKTTGGVNVWGYITVDEKLGIAFVPTAPPSPDYVGINRPGDTLYGTSLVALDANTGKLKWFRQLVHHDLWDFDSSAAPALVEVKQKGKTVPAVVHMGKTGLMYIFDRRDGTPIFGMEERPVPQSNVPGEKSSPTQPFPIKPEPIARISMTHEELPKNITDSLTTYCEGLWQKYKLQDAKPFNAWLLNQDVVEFPGAVGGGNWNGVSYNPKLGLVYTNVMNAGQWGHIALGAARFGRPPGAGGPPRGAGGPPREGGPPAAGAPANDQEFADRAAAPKPGAMQYSKTTPEGQRFWQADTRYSCAPPPWGELVAVNVNTGDIAWRSTLGAFDELEAKGLKTGTPNLGGGMNTAGGLIFIGATVDGKFRAFDSKTGKELWSVKVDAPAHSVPATYLGKNGRQYVVVSAAGGGFLRDPVADAVVAFALPKGAASKSAVKAGKSK</sequence>
<dbReference type="STRING" id="926566.Terro_0971"/>
<organism evidence="7 8">
    <name type="scientific">Terriglobus roseus (strain DSM 18391 / NRRL B-41598 / KBS 63)</name>
    <dbReference type="NCBI Taxonomy" id="926566"/>
    <lineage>
        <taxon>Bacteria</taxon>
        <taxon>Pseudomonadati</taxon>
        <taxon>Acidobacteriota</taxon>
        <taxon>Terriglobia</taxon>
        <taxon>Terriglobales</taxon>
        <taxon>Acidobacteriaceae</taxon>
        <taxon>Terriglobus</taxon>
    </lineage>
</organism>
<feature type="domain" description="Pyrrolo-quinoline quinone repeat" evidence="6">
    <location>
        <begin position="480"/>
        <end position="610"/>
    </location>
</feature>
<dbReference type="EMBL" id="CP003379">
    <property type="protein sequence ID" value="AFL87292.1"/>
    <property type="molecule type" value="Genomic_DNA"/>
</dbReference>
<dbReference type="PANTHER" id="PTHR32303:SF4">
    <property type="entry name" value="QUINOPROTEIN GLUCOSE DEHYDROGENASE"/>
    <property type="match status" value="1"/>
</dbReference>
<evidence type="ECO:0000313" key="8">
    <source>
        <dbReference type="Proteomes" id="UP000006056"/>
    </source>
</evidence>
<dbReference type="InterPro" id="IPR002372">
    <property type="entry name" value="PQQ_rpt_dom"/>
</dbReference>
<dbReference type="SMART" id="SM00564">
    <property type="entry name" value="PQQ"/>
    <property type="match status" value="5"/>
</dbReference>
<dbReference type="InterPro" id="IPR018391">
    <property type="entry name" value="PQQ_b-propeller_rpt"/>
</dbReference>
<evidence type="ECO:0000256" key="4">
    <source>
        <dbReference type="SAM" id="MobiDB-lite"/>
    </source>
</evidence>
<feature type="region of interest" description="Disordered" evidence="4">
    <location>
        <begin position="445"/>
        <end position="475"/>
    </location>
</feature>
<dbReference type="SUPFAM" id="SSF50998">
    <property type="entry name" value="Quinoprotein alcohol dehydrogenase-like"/>
    <property type="match status" value="1"/>
</dbReference>
<feature type="signal peptide" evidence="5">
    <location>
        <begin position="1"/>
        <end position="23"/>
    </location>
</feature>
<evidence type="ECO:0000313" key="7">
    <source>
        <dbReference type="EMBL" id="AFL87292.1"/>
    </source>
</evidence>
<dbReference type="InterPro" id="IPR011047">
    <property type="entry name" value="Quinoprotein_ADH-like_sf"/>
</dbReference>
<keyword evidence="3 7" id="KW-0560">Oxidoreductase</keyword>
<evidence type="ECO:0000259" key="6">
    <source>
        <dbReference type="Pfam" id="PF01011"/>
    </source>
</evidence>
<dbReference type="Proteomes" id="UP000006056">
    <property type="component" value="Chromosome"/>
</dbReference>
<dbReference type="Pfam" id="PF01011">
    <property type="entry name" value="PQQ"/>
    <property type="match status" value="2"/>
</dbReference>
<keyword evidence="8" id="KW-1185">Reference proteome</keyword>
<dbReference type="GO" id="GO:0008876">
    <property type="term" value="F:quinoprotein glucose dehydrogenase activity"/>
    <property type="evidence" value="ECO:0007669"/>
    <property type="project" value="UniProtKB-EC"/>
</dbReference>
<dbReference type="AlphaFoldDB" id="I3ZDH4"/>
<dbReference type="HOGENOM" id="CLU_018478_1_1_0"/>
<dbReference type="Gene3D" id="2.140.10.10">
    <property type="entry name" value="Quinoprotein alcohol dehydrogenase-like superfamily"/>
    <property type="match status" value="2"/>
</dbReference>
<accession>I3ZDH4</accession>
<protein>
    <submittedName>
        <fullName evidence="7">Glucose dehydrogenase</fullName>
        <ecNumber evidence="7">1.1.5.2</ecNumber>
    </submittedName>
</protein>
<gene>
    <name evidence="7" type="ordered locus">Terro_0971</name>
</gene>
<feature type="compositionally biased region" description="Gly residues" evidence="4">
    <location>
        <begin position="448"/>
        <end position="462"/>
    </location>
</feature>
<comment type="similarity">
    <text evidence="2">Belongs to the bacterial PQQ dehydrogenase family.</text>
</comment>
<reference evidence="7 8" key="1">
    <citation type="submission" date="2012-06" db="EMBL/GenBank/DDBJ databases">
        <title>Complete genome of Terriglobus roseus DSM 18391.</title>
        <authorList>
            <consortium name="US DOE Joint Genome Institute (JGI-PGF)"/>
            <person name="Lucas S."/>
            <person name="Copeland A."/>
            <person name="Lapidus A."/>
            <person name="Glavina del Rio T."/>
            <person name="Dalin E."/>
            <person name="Tice H."/>
            <person name="Bruce D."/>
            <person name="Goodwin L."/>
            <person name="Pitluck S."/>
            <person name="Peters L."/>
            <person name="Mikhailova N."/>
            <person name="Munk A.C.C."/>
            <person name="Kyrpides N."/>
            <person name="Mavromatis K."/>
            <person name="Ivanova N."/>
            <person name="Brettin T."/>
            <person name="Detter J.C."/>
            <person name="Han C."/>
            <person name="Larimer F."/>
            <person name="Land M."/>
            <person name="Hauser L."/>
            <person name="Markowitz V."/>
            <person name="Cheng J.-F."/>
            <person name="Hugenholtz P."/>
            <person name="Woyke T."/>
            <person name="Wu D."/>
            <person name="Brambilla E."/>
            <person name="Klenk H.-P."/>
            <person name="Eisen J.A."/>
        </authorList>
    </citation>
    <scope>NUCLEOTIDE SEQUENCE [LARGE SCALE GENOMIC DNA]</scope>
    <source>
        <strain evidence="8">DSM 18391 / NRRL B-41598 / KBS 63</strain>
    </source>
</reference>
<name>I3ZDH4_TERRK</name>
<evidence type="ECO:0000256" key="3">
    <source>
        <dbReference type="ARBA" id="ARBA00023002"/>
    </source>
</evidence>
<dbReference type="PANTHER" id="PTHR32303">
    <property type="entry name" value="QUINOPROTEIN ALCOHOL DEHYDROGENASE (CYTOCHROME C)"/>
    <property type="match status" value="1"/>
</dbReference>
<feature type="compositionally biased region" description="Polar residues" evidence="4">
    <location>
        <begin position="332"/>
        <end position="344"/>
    </location>
</feature>
<feature type="chain" id="PRO_5003683921" evidence="5">
    <location>
        <begin position="24"/>
        <end position="649"/>
    </location>
</feature>